<keyword evidence="2" id="KW-1185">Reference proteome</keyword>
<accession>A0A8H6HA76</accession>
<sequence length="166" mass="18851">MSPGPKSMYRVYAGYTLSEAAVFKWLLASKTGDPLPRWRHYLMESQAEEVQKAFSEDLADRTLPQMLIFRPTVKKFGGILTRAGEIAPIFIRYNDEGWKFGIAGIYQLKESQEDEAPAWDEDNPKNGRLVAWLKNVVECLEIGPFLDNPRIQLIQEGADSIKSIIT</sequence>
<dbReference type="OrthoDB" id="10270185at2759"/>
<proteinExistence type="predicted"/>
<dbReference type="EMBL" id="JACGCI010000149">
    <property type="protein sequence ID" value="KAF6743289.1"/>
    <property type="molecule type" value="Genomic_DNA"/>
</dbReference>
<dbReference type="AlphaFoldDB" id="A0A8H6HA76"/>
<comment type="caution">
    <text evidence="1">The sequence shown here is derived from an EMBL/GenBank/DDBJ whole genome shotgun (WGS) entry which is preliminary data.</text>
</comment>
<gene>
    <name evidence="1" type="ORF">DFP72DRAFT_132027</name>
</gene>
<evidence type="ECO:0000313" key="1">
    <source>
        <dbReference type="EMBL" id="KAF6743289.1"/>
    </source>
</evidence>
<evidence type="ECO:0000313" key="2">
    <source>
        <dbReference type="Proteomes" id="UP000521943"/>
    </source>
</evidence>
<dbReference type="Proteomes" id="UP000521943">
    <property type="component" value="Unassembled WGS sequence"/>
</dbReference>
<name>A0A8H6HA76_9AGAR</name>
<reference evidence="1 2" key="1">
    <citation type="submission" date="2020-07" db="EMBL/GenBank/DDBJ databases">
        <title>Comparative genomics of pyrophilous fungi reveals a link between fire events and developmental genes.</title>
        <authorList>
            <consortium name="DOE Joint Genome Institute"/>
            <person name="Steindorff A.S."/>
            <person name="Carver A."/>
            <person name="Calhoun S."/>
            <person name="Stillman K."/>
            <person name="Liu H."/>
            <person name="Lipzen A."/>
            <person name="Pangilinan J."/>
            <person name="Labutti K."/>
            <person name="Bruns T.D."/>
            <person name="Grigoriev I.V."/>
        </authorList>
    </citation>
    <scope>NUCLEOTIDE SEQUENCE [LARGE SCALE GENOMIC DNA]</scope>
    <source>
        <strain evidence="1 2">CBS 144469</strain>
    </source>
</reference>
<protein>
    <submittedName>
        <fullName evidence="1">Uncharacterized protein</fullName>
    </submittedName>
</protein>
<organism evidence="1 2">
    <name type="scientific">Ephemerocybe angulata</name>
    <dbReference type="NCBI Taxonomy" id="980116"/>
    <lineage>
        <taxon>Eukaryota</taxon>
        <taxon>Fungi</taxon>
        <taxon>Dikarya</taxon>
        <taxon>Basidiomycota</taxon>
        <taxon>Agaricomycotina</taxon>
        <taxon>Agaricomycetes</taxon>
        <taxon>Agaricomycetidae</taxon>
        <taxon>Agaricales</taxon>
        <taxon>Agaricineae</taxon>
        <taxon>Psathyrellaceae</taxon>
        <taxon>Ephemerocybe</taxon>
    </lineage>
</organism>